<evidence type="ECO:0000313" key="2">
    <source>
        <dbReference type="EMBL" id="KAJ3222615.1"/>
    </source>
</evidence>
<keyword evidence="1" id="KW-0812">Transmembrane</keyword>
<sequence length="129" mass="14585">MPLHPLVSQDEKELEAAFTTNWTELEHRRQVAYLLTKAQAVKSKMFLTINMIVAVLTFIWLKVTGSCCSSMDSTEEKLNDNEDFHNYALGETSEEAVPFIPIAVGTNPVPAPKKAFQIKVTGRDDYMYQ</sequence>
<proteinExistence type="predicted"/>
<name>A0AAD5U4Q9_9FUNG</name>
<reference evidence="2" key="1">
    <citation type="submission" date="2020-05" db="EMBL/GenBank/DDBJ databases">
        <title>Phylogenomic resolution of chytrid fungi.</title>
        <authorList>
            <person name="Stajich J.E."/>
            <person name="Amses K."/>
            <person name="Simmons R."/>
            <person name="Seto K."/>
            <person name="Myers J."/>
            <person name="Bonds A."/>
            <person name="Quandt C.A."/>
            <person name="Barry K."/>
            <person name="Liu P."/>
            <person name="Grigoriev I."/>
            <person name="Longcore J.E."/>
            <person name="James T.Y."/>
        </authorList>
    </citation>
    <scope>NUCLEOTIDE SEQUENCE</scope>
    <source>
        <strain evidence="2">JEL0476</strain>
    </source>
</reference>
<dbReference type="AlphaFoldDB" id="A0AAD5U4Q9"/>
<feature type="transmembrane region" description="Helical" evidence="1">
    <location>
        <begin position="45"/>
        <end position="63"/>
    </location>
</feature>
<evidence type="ECO:0008006" key="4">
    <source>
        <dbReference type="Google" id="ProtNLM"/>
    </source>
</evidence>
<dbReference type="EMBL" id="JADGJW010000167">
    <property type="protein sequence ID" value="KAJ3222615.1"/>
    <property type="molecule type" value="Genomic_DNA"/>
</dbReference>
<accession>A0AAD5U4Q9</accession>
<comment type="caution">
    <text evidence="2">The sequence shown here is derived from an EMBL/GenBank/DDBJ whole genome shotgun (WGS) entry which is preliminary data.</text>
</comment>
<evidence type="ECO:0000256" key="1">
    <source>
        <dbReference type="SAM" id="Phobius"/>
    </source>
</evidence>
<evidence type="ECO:0000313" key="3">
    <source>
        <dbReference type="Proteomes" id="UP001211065"/>
    </source>
</evidence>
<organism evidence="2 3">
    <name type="scientific">Clydaea vesicula</name>
    <dbReference type="NCBI Taxonomy" id="447962"/>
    <lineage>
        <taxon>Eukaryota</taxon>
        <taxon>Fungi</taxon>
        <taxon>Fungi incertae sedis</taxon>
        <taxon>Chytridiomycota</taxon>
        <taxon>Chytridiomycota incertae sedis</taxon>
        <taxon>Chytridiomycetes</taxon>
        <taxon>Lobulomycetales</taxon>
        <taxon>Lobulomycetaceae</taxon>
        <taxon>Clydaea</taxon>
    </lineage>
</organism>
<keyword evidence="1" id="KW-1133">Transmembrane helix</keyword>
<dbReference type="Proteomes" id="UP001211065">
    <property type="component" value="Unassembled WGS sequence"/>
</dbReference>
<keyword evidence="3" id="KW-1185">Reference proteome</keyword>
<gene>
    <name evidence="2" type="ORF">HK099_002085</name>
</gene>
<protein>
    <recommendedName>
        <fullName evidence="4">Transmembrane protein</fullName>
    </recommendedName>
</protein>
<keyword evidence="1" id="KW-0472">Membrane</keyword>